<feature type="compositionally biased region" description="Polar residues" evidence="1">
    <location>
        <begin position="37"/>
        <end position="48"/>
    </location>
</feature>
<protein>
    <submittedName>
        <fullName evidence="2">Uncharacterized protein</fullName>
    </submittedName>
</protein>
<accession>A0AAD8BFZ2</accession>
<reference evidence="2" key="1">
    <citation type="journal article" date="2023" name="PLoS Negl. Trop. Dis.">
        <title>A genome sequence for Biomphalaria pfeifferi, the major vector snail for the human-infecting parasite Schistosoma mansoni.</title>
        <authorList>
            <person name="Bu L."/>
            <person name="Lu L."/>
            <person name="Laidemitt M.R."/>
            <person name="Zhang S.M."/>
            <person name="Mutuku M."/>
            <person name="Mkoji G."/>
            <person name="Steinauer M."/>
            <person name="Loker E.S."/>
        </authorList>
    </citation>
    <scope>NUCLEOTIDE SEQUENCE</scope>
    <source>
        <strain evidence="2">KasaAsao</strain>
    </source>
</reference>
<dbReference type="EMBL" id="JASAOG010000082">
    <property type="protein sequence ID" value="KAK0053845.1"/>
    <property type="molecule type" value="Genomic_DNA"/>
</dbReference>
<dbReference type="Proteomes" id="UP001233172">
    <property type="component" value="Unassembled WGS sequence"/>
</dbReference>
<feature type="non-terminal residue" evidence="2">
    <location>
        <position position="1"/>
    </location>
</feature>
<feature type="region of interest" description="Disordered" evidence="1">
    <location>
        <begin position="110"/>
        <end position="175"/>
    </location>
</feature>
<gene>
    <name evidence="2" type="ORF">Bpfe_016589</name>
</gene>
<reference evidence="2" key="2">
    <citation type="submission" date="2023-04" db="EMBL/GenBank/DDBJ databases">
        <authorList>
            <person name="Bu L."/>
            <person name="Lu L."/>
            <person name="Laidemitt M.R."/>
            <person name="Zhang S.M."/>
            <person name="Mutuku M."/>
            <person name="Mkoji G."/>
            <person name="Steinauer M."/>
            <person name="Loker E.S."/>
        </authorList>
    </citation>
    <scope>NUCLEOTIDE SEQUENCE</scope>
    <source>
        <strain evidence="2">KasaAsao</strain>
        <tissue evidence="2">Whole Snail</tissue>
    </source>
</reference>
<comment type="caution">
    <text evidence="2">The sequence shown here is derived from an EMBL/GenBank/DDBJ whole genome shotgun (WGS) entry which is preliminary data.</text>
</comment>
<keyword evidence="3" id="KW-1185">Reference proteome</keyword>
<feature type="region of interest" description="Disordered" evidence="1">
    <location>
        <begin position="29"/>
        <end position="97"/>
    </location>
</feature>
<evidence type="ECO:0000256" key="1">
    <source>
        <dbReference type="SAM" id="MobiDB-lite"/>
    </source>
</evidence>
<organism evidence="2 3">
    <name type="scientific">Biomphalaria pfeifferi</name>
    <name type="common">Bloodfluke planorb</name>
    <name type="synonym">Freshwater snail</name>
    <dbReference type="NCBI Taxonomy" id="112525"/>
    <lineage>
        <taxon>Eukaryota</taxon>
        <taxon>Metazoa</taxon>
        <taxon>Spiralia</taxon>
        <taxon>Lophotrochozoa</taxon>
        <taxon>Mollusca</taxon>
        <taxon>Gastropoda</taxon>
        <taxon>Heterobranchia</taxon>
        <taxon>Euthyneura</taxon>
        <taxon>Panpulmonata</taxon>
        <taxon>Hygrophila</taxon>
        <taxon>Lymnaeoidea</taxon>
        <taxon>Planorbidae</taxon>
        <taxon>Biomphalaria</taxon>
    </lineage>
</organism>
<evidence type="ECO:0000313" key="3">
    <source>
        <dbReference type="Proteomes" id="UP001233172"/>
    </source>
</evidence>
<sequence length="222" mass="24060">DVDLCRTTERNLLKHDDVRQDFASLKDTRARHGYDISGTQARLSSCDTPSALEASSDSKSDSDDEPEPPSYQSNDTVGQRTRHDEGPNINEISEDDIDDIDAEEEPLVVNIPACDESRSESGGNLPPPLTIPRVTLSCSSPPPRLGSPTCPAKMTKAAEISAESSSPPPPCKTQRKTLTIIPEPQSPQKSQSSKVASNSKCIAHFLSIPYSLVRVAFMVVGW</sequence>
<evidence type="ECO:0000313" key="2">
    <source>
        <dbReference type="EMBL" id="KAK0053845.1"/>
    </source>
</evidence>
<proteinExistence type="predicted"/>
<name>A0AAD8BFZ2_BIOPF</name>
<dbReference type="AlphaFoldDB" id="A0AAD8BFZ2"/>